<feature type="region of interest" description="Disordered" evidence="1">
    <location>
        <begin position="20"/>
        <end position="91"/>
    </location>
</feature>
<comment type="caution">
    <text evidence="2">The sequence shown here is derived from an EMBL/GenBank/DDBJ whole genome shotgun (WGS) entry which is preliminary data.</text>
</comment>
<organism evidence="2 3">
    <name type="scientific">Crotalaria pallida</name>
    <name type="common">Smooth rattlebox</name>
    <name type="synonym">Crotalaria striata</name>
    <dbReference type="NCBI Taxonomy" id="3830"/>
    <lineage>
        <taxon>Eukaryota</taxon>
        <taxon>Viridiplantae</taxon>
        <taxon>Streptophyta</taxon>
        <taxon>Embryophyta</taxon>
        <taxon>Tracheophyta</taxon>
        <taxon>Spermatophyta</taxon>
        <taxon>Magnoliopsida</taxon>
        <taxon>eudicotyledons</taxon>
        <taxon>Gunneridae</taxon>
        <taxon>Pentapetalae</taxon>
        <taxon>rosids</taxon>
        <taxon>fabids</taxon>
        <taxon>Fabales</taxon>
        <taxon>Fabaceae</taxon>
        <taxon>Papilionoideae</taxon>
        <taxon>50 kb inversion clade</taxon>
        <taxon>genistoids sensu lato</taxon>
        <taxon>core genistoids</taxon>
        <taxon>Crotalarieae</taxon>
        <taxon>Crotalaria</taxon>
    </lineage>
</organism>
<evidence type="ECO:0000313" key="2">
    <source>
        <dbReference type="EMBL" id="KAK7282123.1"/>
    </source>
</evidence>
<evidence type="ECO:0000256" key="1">
    <source>
        <dbReference type="SAM" id="MobiDB-lite"/>
    </source>
</evidence>
<proteinExistence type="predicted"/>
<sequence length="148" mass="14619">MQVEKVLKTLDEIRGKLVGKGVPPVAVPQSPGGPLRSPGAVPDGAQLSGPRSGALQSGAHSGAIRPGEDVARDSNLGRGRLAHGANSVGPGARDFAGATVMTGALEADAAALEAGAAALKAGGAAGAHSLVQPAMWRMGRGHNLVRKA</sequence>
<dbReference type="EMBL" id="JAYWIO010000002">
    <property type="protein sequence ID" value="KAK7282123.1"/>
    <property type="molecule type" value="Genomic_DNA"/>
</dbReference>
<dbReference type="Proteomes" id="UP001372338">
    <property type="component" value="Unassembled WGS sequence"/>
</dbReference>
<name>A0AAN9G085_CROPI</name>
<accession>A0AAN9G085</accession>
<reference evidence="2 3" key="1">
    <citation type="submission" date="2024-01" db="EMBL/GenBank/DDBJ databases">
        <title>The genomes of 5 underutilized Papilionoideae crops provide insights into root nodulation and disease resistanc.</title>
        <authorList>
            <person name="Yuan L."/>
        </authorList>
    </citation>
    <scope>NUCLEOTIDE SEQUENCE [LARGE SCALE GENOMIC DNA]</scope>
    <source>
        <strain evidence="2">ZHUSHIDOU_FW_LH</strain>
        <tissue evidence="2">Leaf</tissue>
    </source>
</reference>
<gene>
    <name evidence="2" type="ORF">RIF29_10681</name>
</gene>
<evidence type="ECO:0000313" key="3">
    <source>
        <dbReference type="Proteomes" id="UP001372338"/>
    </source>
</evidence>
<protein>
    <submittedName>
        <fullName evidence="2">Uncharacterized protein</fullName>
    </submittedName>
</protein>
<keyword evidence="3" id="KW-1185">Reference proteome</keyword>
<dbReference type="AlphaFoldDB" id="A0AAN9G085"/>